<evidence type="ECO:0000313" key="2">
    <source>
        <dbReference type="EMBL" id="CAD8122676.1"/>
    </source>
</evidence>
<sequence length="211" mass="24953">MTEFTQIQDDIVIEDLKCSFVKCKSPLVPQGNNNKFMYYFYKLNQPIFNTSGNIIQGEPDPKATEIKFICCNCINVLKKEGQQFIKNIEQKIDIQKELYSVYTNKEERESTSPPKQGIITLEKQYCKKCIDNQIITKAFDENIQKRGHTNINQTVEIAKYYAEEQYHKDKETLNQLKIRLSRLNNEFSNRMEKLLILNKIRMIMKKYDRIA</sequence>
<dbReference type="EMBL" id="CAJJDN010000140">
    <property type="protein sequence ID" value="CAD8122676.1"/>
    <property type="molecule type" value="Genomic_DNA"/>
</dbReference>
<dbReference type="Proteomes" id="UP000692954">
    <property type="component" value="Unassembled WGS sequence"/>
</dbReference>
<accession>A0A8S1R3N8</accession>
<feature type="coiled-coil region" evidence="1">
    <location>
        <begin position="166"/>
        <end position="193"/>
    </location>
</feature>
<dbReference type="AlphaFoldDB" id="A0A8S1R3N8"/>
<reference evidence="2" key="1">
    <citation type="submission" date="2021-01" db="EMBL/GenBank/DDBJ databases">
        <authorList>
            <consortium name="Genoscope - CEA"/>
            <person name="William W."/>
        </authorList>
    </citation>
    <scope>NUCLEOTIDE SEQUENCE</scope>
</reference>
<gene>
    <name evidence="2" type="ORF">PSON_ATCC_30995.1.T1400014</name>
</gene>
<keyword evidence="3" id="KW-1185">Reference proteome</keyword>
<organism evidence="2 3">
    <name type="scientific">Paramecium sonneborni</name>
    <dbReference type="NCBI Taxonomy" id="65129"/>
    <lineage>
        <taxon>Eukaryota</taxon>
        <taxon>Sar</taxon>
        <taxon>Alveolata</taxon>
        <taxon>Ciliophora</taxon>
        <taxon>Intramacronucleata</taxon>
        <taxon>Oligohymenophorea</taxon>
        <taxon>Peniculida</taxon>
        <taxon>Parameciidae</taxon>
        <taxon>Paramecium</taxon>
    </lineage>
</organism>
<name>A0A8S1R3N8_9CILI</name>
<protein>
    <submittedName>
        <fullName evidence="2">Uncharacterized protein</fullName>
    </submittedName>
</protein>
<evidence type="ECO:0000313" key="3">
    <source>
        <dbReference type="Proteomes" id="UP000692954"/>
    </source>
</evidence>
<keyword evidence="1" id="KW-0175">Coiled coil</keyword>
<proteinExistence type="predicted"/>
<comment type="caution">
    <text evidence="2">The sequence shown here is derived from an EMBL/GenBank/DDBJ whole genome shotgun (WGS) entry which is preliminary data.</text>
</comment>
<dbReference type="OrthoDB" id="311350at2759"/>
<evidence type="ECO:0000256" key="1">
    <source>
        <dbReference type="SAM" id="Coils"/>
    </source>
</evidence>